<dbReference type="PANTHER" id="PTHR35514:SF1">
    <property type="entry name" value="THYLAKOID LUMENAL 15.0 KDA PROTEIN 2, CHLOROPLASTIC"/>
    <property type="match status" value="1"/>
</dbReference>
<gene>
    <name evidence="3" type="ORF">Gasu_19100</name>
</gene>
<evidence type="ECO:0000313" key="3">
    <source>
        <dbReference type="EMBL" id="EME30897.1"/>
    </source>
</evidence>
<dbReference type="OrthoDB" id="417797at2759"/>
<dbReference type="eggNOG" id="ENOG502QVHQ">
    <property type="taxonomic scope" value="Eukaryota"/>
</dbReference>
<organism evidence="3 4">
    <name type="scientific">Galdieria sulphuraria</name>
    <name type="common">Red alga</name>
    <dbReference type="NCBI Taxonomy" id="130081"/>
    <lineage>
        <taxon>Eukaryota</taxon>
        <taxon>Rhodophyta</taxon>
        <taxon>Bangiophyceae</taxon>
        <taxon>Galdieriales</taxon>
        <taxon>Galdieriaceae</taxon>
        <taxon>Galdieria</taxon>
    </lineage>
</organism>
<keyword evidence="4" id="KW-1185">Reference proteome</keyword>
<dbReference type="InterPro" id="IPR007621">
    <property type="entry name" value="TPM_dom"/>
</dbReference>
<evidence type="ECO:0000256" key="1">
    <source>
        <dbReference type="SAM" id="Coils"/>
    </source>
</evidence>
<dbReference type="STRING" id="130081.M2XL74"/>
<protein>
    <submittedName>
        <fullName evidence="3">Thylakoid lumen 15.0 kDa protein</fullName>
    </submittedName>
</protein>
<proteinExistence type="predicted"/>
<reference evidence="4" key="1">
    <citation type="journal article" date="2013" name="Science">
        <title>Gene transfer from bacteria and archaea facilitated evolution of an extremophilic eukaryote.</title>
        <authorList>
            <person name="Schonknecht G."/>
            <person name="Chen W.H."/>
            <person name="Ternes C.M."/>
            <person name="Barbier G.G."/>
            <person name="Shrestha R.P."/>
            <person name="Stanke M."/>
            <person name="Brautigam A."/>
            <person name="Baker B.J."/>
            <person name="Banfield J.F."/>
            <person name="Garavito R.M."/>
            <person name="Carr K."/>
            <person name="Wilkerson C."/>
            <person name="Rensing S.A."/>
            <person name="Gagneul D."/>
            <person name="Dickenson N.E."/>
            <person name="Oesterhelt C."/>
            <person name="Lercher M.J."/>
            <person name="Weber A.P."/>
        </authorList>
    </citation>
    <scope>NUCLEOTIDE SEQUENCE [LARGE SCALE GENOMIC DNA]</scope>
    <source>
        <strain evidence="4">074W</strain>
    </source>
</reference>
<dbReference type="EMBL" id="KB454496">
    <property type="protein sequence ID" value="EME30897.1"/>
    <property type="molecule type" value="Genomic_DNA"/>
</dbReference>
<name>M2XL74_GALSU</name>
<dbReference type="KEGG" id="gsl:Gasu_19100"/>
<dbReference type="PANTHER" id="PTHR35514">
    <property type="entry name" value="THYLAKOID LUMENAL 15.0 KDA PROTEIN 2, CHLOROPLASTIC"/>
    <property type="match status" value="1"/>
</dbReference>
<feature type="coiled-coil region" evidence="1">
    <location>
        <begin position="91"/>
        <end position="118"/>
    </location>
</feature>
<evidence type="ECO:0000313" key="4">
    <source>
        <dbReference type="Proteomes" id="UP000030680"/>
    </source>
</evidence>
<dbReference type="Proteomes" id="UP000030680">
    <property type="component" value="Unassembled WGS sequence"/>
</dbReference>
<dbReference type="Pfam" id="PF04536">
    <property type="entry name" value="TPM_phosphatase"/>
    <property type="match status" value="1"/>
</dbReference>
<dbReference type="Gramene" id="EME30897">
    <property type="protein sequence ID" value="EME30897"/>
    <property type="gene ID" value="Gasu_19100"/>
</dbReference>
<dbReference type="GeneID" id="17089591"/>
<accession>M2XL74</accession>
<dbReference type="AlphaFoldDB" id="M2XL74"/>
<evidence type="ECO:0000259" key="2">
    <source>
        <dbReference type="Pfam" id="PF04536"/>
    </source>
</evidence>
<dbReference type="RefSeq" id="XP_005707417.1">
    <property type="nucleotide sequence ID" value="XM_005707360.1"/>
</dbReference>
<keyword evidence="1" id="KW-0175">Coiled coil</keyword>
<sequence length="214" mass="24425">MVREMISSVVFFISEHSFHLTNKFKLRFPRRASCAQCHSPSSFQRRTLLRFLFAFPLITSVGSHSVLGRPEGVNKPNLLPKEKKLVIDLEHYLTSGQLKSLERQIEDLERRSGFKLRVLTQRYPDTPGLAIKDYWQLDSRSVVMVADFFGNSGNLLKFNVGSDLDGLLPPRYWSLLSSKYGNKFFVEQYGEDRAILDAADNIFSCILQKGCATP</sequence>
<feature type="domain" description="TPM" evidence="2">
    <location>
        <begin position="86"/>
        <end position="203"/>
    </location>
</feature>
<dbReference type="OMA" id="NNCAEVK"/>